<evidence type="ECO:0000256" key="4">
    <source>
        <dbReference type="ARBA" id="ARBA00004541"/>
    </source>
</evidence>
<dbReference type="Pfam" id="PF13949">
    <property type="entry name" value="ALIX_LYPXL_bnd"/>
    <property type="match status" value="1"/>
</dbReference>
<dbReference type="SMART" id="SM01041">
    <property type="entry name" value="BRO1"/>
    <property type="match status" value="1"/>
</dbReference>
<feature type="compositionally biased region" description="Polar residues" evidence="26">
    <location>
        <begin position="1204"/>
        <end position="1226"/>
    </location>
</feature>
<keyword evidence="17 25" id="KW-0175">Coiled coil</keyword>
<dbReference type="Pfam" id="PF03097">
    <property type="entry name" value="BRO1"/>
    <property type="match status" value="1"/>
</dbReference>
<comment type="function">
    <text evidence="23">Plays a role in sorting of endocytic ubiquitinated cargos into multivesicular bodies (MVBs) via its interaction with the ESCRT-I complex (endosomal sorting complex required for transport I), and possibly also other ESCRT complexes. May act as a negative regulator of Ras-mediated mitogenic activity. Plays a role in ciliogenesis.</text>
</comment>
<dbReference type="PROSITE" id="PS51180">
    <property type="entry name" value="BRO1"/>
    <property type="match status" value="1"/>
</dbReference>
<dbReference type="PROSITE" id="PS00383">
    <property type="entry name" value="TYR_PHOSPHATASE_1"/>
    <property type="match status" value="1"/>
</dbReference>
<dbReference type="PANTHER" id="PTHR23030">
    <property type="entry name" value="PCD6 INTERACTING PROTEIN-RELATED"/>
    <property type="match status" value="1"/>
</dbReference>
<keyword evidence="13" id="KW-0378">Hydrolase</keyword>
<dbReference type="GO" id="GO:0004725">
    <property type="term" value="F:protein tyrosine phosphatase activity"/>
    <property type="evidence" value="ECO:0007669"/>
    <property type="project" value="UniProtKB-EC"/>
</dbReference>
<dbReference type="GO" id="GO:0043328">
    <property type="term" value="P:protein transport to vacuole involved in ubiquitin-dependent protein catabolic process via the multivesicular body sorting pathway"/>
    <property type="evidence" value="ECO:0000318"/>
    <property type="project" value="GO_Central"/>
</dbReference>
<evidence type="ECO:0000256" key="23">
    <source>
        <dbReference type="ARBA" id="ARBA00055066"/>
    </source>
</evidence>
<feature type="compositionally biased region" description="Low complexity" evidence="26">
    <location>
        <begin position="1817"/>
        <end position="1829"/>
    </location>
</feature>
<dbReference type="GO" id="GO:0032456">
    <property type="term" value="P:endocytic recycling"/>
    <property type="evidence" value="ECO:0000318"/>
    <property type="project" value="GO_Central"/>
</dbReference>
<evidence type="ECO:0000256" key="8">
    <source>
        <dbReference type="ARBA" id="ARBA00022490"/>
    </source>
</evidence>
<feature type="compositionally biased region" description="Low complexity" evidence="26">
    <location>
        <begin position="1749"/>
        <end position="1763"/>
    </location>
</feature>
<evidence type="ECO:0000256" key="26">
    <source>
        <dbReference type="SAM" id="MobiDB-lite"/>
    </source>
</evidence>
<dbReference type="RefSeq" id="XP_030829593.1">
    <property type="nucleotide sequence ID" value="XM_030973733.1"/>
</dbReference>
<evidence type="ECO:0000259" key="29">
    <source>
        <dbReference type="PROSITE" id="PS51180"/>
    </source>
</evidence>
<dbReference type="GO" id="GO:0005634">
    <property type="term" value="C:nucleus"/>
    <property type="evidence" value="ECO:0007669"/>
    <property type="project" value="UniProtKB-SubCell"/>
</dbReference>
<feature type="compositionally biased region" description="Low complexity" evidence="26">
    <location>
        <begin position="1596"/>
        <end position="1624"/>
    </location>
</feature>
<feature type="region of interest" description="Disordered" evidence="26">
    <location>
        <begin position="1075"/>
        <end position="1145"/>
    </location>
</feature>
<dbReference type="EC" id="3.1.3.48" evidence="5"/>
<feature type="compositionally biased region" description="Polar residues" evidence="26">
    <location>
        <begin position="2397"/>
        <end position="2406"/>
    </location>
</feature>
<feature type="compositionally biased region" description="Polar residues" evidence="26">
    <location>
        <begin position="2244"/>
        <end position="2260"/>
    </location>
</feature>
<protein>
    <recommendedName>
        <fullName evidence="24">Tyrosine-protein phosphatase non-receptor type 23</fullName>
        <ecNumber evidence="5">3.1.3.48</ecNumber>
    </recommendedName>
</protein>
<feature type="region of interest" description="Disordered" evidence="26">
    <location>
        <begin position="687"/>
        <end position="716"/>
    </location>
</feature>
<proteinExistence type="predicted"/>
<keyword evidence="7" id="KW-0488">Methylation</keyword>
<feature type="coiled-coil region" evidence="25">
    <location>
        <begin position="541"/>
        <end position="575"/>
    </location>
</feature>
<dbReference type="GeneID" id="592049"/>
<keyword evidence="10" id="KW-0677">Repeat</keyword>
<feature type="compositionally biased region" description="Polar residues" evidence="26">
    <location>
        <begin position="1694"/>
        <end position="1706"/>
    </location>
</feature>
<keyword evidence="11" id="KW-0967">Endosome</keyword>
<evidence type="ECO:0000256" key="25">
    <source>
        <dbReference type="SAM" id="Coils"/>
    </source>
</evidence>
<feature type="compositionally biased region" description="Low complexity" evidence="26">
    <location>
        <begin position="1442"/>
        <end position="1496"/>
    </location>
</feature>
<evidence type="ECO:0000256" key="22">
    <source>
        <dbReference type="ARBA" id="ARBA00023329"/>
    </source>
</evidence>
<evidence type="ECO:0000256" key="16">
    <source>
        <dbReference type="ARBA" id="ARBA00022927"/>
    </source>
</evidence>
<dbReference type="InterPro" id="IPR003595">
    <property type="entry name" value="Tyr_Pase_cat"/>
</dbReference>
<feature type="compositionally biased region" description="Polar residues" evidence="26">
    <location>
        <begin position="1796"/>
        <end position="1816"/>
    </location>
</feature>
<feature type="region of interest" description="Disordered" evidence="26">
    <location>
        <begin position="749"/>
        <end position="1063"/>
    </location>
</feature>
<keyword evidence="20" id="KW-0539">Nucleus</keyword>
<keyword evidence="8" id="KW-0963">Cytoplasm</keyword>
<dbReference type="CDD" id="cd09234">
    <property type="entry name" value="V_HD-PTP_like"/>
    <property type="match status" value="1"/>
</dbReference>
<dbReference type="GO" id="GO:0005768">
    <property type="term" value="C:endosome"/>
    <property type="evidence" value="ECO:0000318"/>
    <property type="project" value="GO_Central"/>
</dbReference>
<evidence type="ECO:0000256" key="24">
    <source>
        <dbReference type="ARBA" id="ARBA00072472"/>
    </source>
</evidence>
<evidence type="ECO:0000256" key="21">
    <source>
        <dbReference type="ARBA" id="ARBA00023273"/>
    </source>
</evidence>
<keyword evidence="21" id="KW-0966">Cell projection</keyword>
<reference evidence="31" key="1">
    <citation type="submission" date="2015-02" db="EMBL/GenBank/DDBJ databases">
        <title>Genome sequencing for Strongylocentrotus purpuratus.</title>
        <authorList>
            <person name="Murali S."/>
            <person name="Liu Y."/>
            <person name="Vee V."/>
            <person name="English A."/>
            <person name="Wang M."/>
            <person name="Skinner E."/>
            <person name="Han Y."/>
            <person name="Muzny D.M."/>
            <person name="Worley K.C."/>
            <person name="Gibbs R.A."/>
        </authorList>
    </citation>
    <scope>NUCLEOTIDE SEQUENCE</scope>
</reference>
<evidence type="ECO:0000256" key="6">
    <source>
        <dbReference type="ARBA" id="ARBA00022448"/>
    </source>
</evidence>
<name>A0A7M7N0R2_STRPU</name>
<dbReference type="OrthoDB" id="10266451at2759"/>
<feature type="compositionally biased region" description="Polar residues" evidence="26">
    <location>
        <begin position="1401"/>
        <end position="1412"/>
    </location>
</feature>
<dbReference type="InterPro" id="IPR016130">
    <property type="entry name" value="Tyr_Pase_AS"/>
</dbReference>
<dbReference type="PROSITE" id="PS50056">
    <property type="entry name" value="TYR_PHOSPHATASE_2"/>
    <property type="match status" value="1"/>
</dbReference>
<keyword evidence="22" id="KW-0968">Cytoplasmic vesicle</keyword>
<dbReference type="InterPro" id="IPR029021">
    <property type="entry name" value="Prot-tyrosine_phosphatase-like"/>
</dbReference>
<dbReference type="PROSITE" id="PS50055">
    <property type="entry name" value="TYR_PHOSPHATASE_PTP"/>
    <property type="match status" value="1"/>
</dbReference>
<feature type="compositionally biased region" description="Low complexity" evidence="26">
    <location>
        <begin position="1267"/>
        <end position="1366"/>
    </location>
</feature>
<feature type="region of interest" description="Disordered" evidence="26">
    <location>
        <begin position="1163"/>
        <end position="1733"/>
    </location>
</feature>
<dbReference type="InterPro" id="IPR025304">
    <property type="entry name" value="ALIX_V_dom"/>
</dbReference>
<feature type="compositionally biased region" description="Basic and acidic residues" evidence="26">
    <location>
        <begin position="2352"/>
        <end position="2383"/>
    </location>
</feature>
<dbReference type="InterPro" id="IPR000242">
    <property type="entry name" value="PTP_cat"/>
</dbReference>
<feature type="compositionally biased region" description="Polar residues" evidence="26">
    <location>
        <begin position="1115"/>
        <end position="1126"/>
    </location>
</feature>
<evidence type="ECO:0000259" key="28">
    <source>
        <dbReference type="PROSITE" id="PS50056"/>
    </source>
</evidence>
<feature type="region of interest" description="Disordered" evidence="26">
    <location>
        <begin position="2310"/>
        <end position="2406"/>
    </location>
</feature>
<accession>A0A7M7N0R2</accession>
<dbReference type="SMART" id="SM00194">
    <property type="entry name" value="PTPc"/>
    <property type="match status" value="1"/>
</dbReference>
<dbReference type="InterPro" id="IPR000387">
    <property type="entry name" value="Tyr_Pase_dom"/>
</dbReference>
<evidence type="ECO:0000256" key="14">
    <source>
        <dbReference type="ARBA" id="ARBA00022803"/>
    </source>
</evidence>
<feature type="compositionally biased region" description="Polar residues" evidence="26">
    <location>
        <begin position="1091"/>
        <end position="1109"/>
    </location>
</feature>
<feature type="compositionally biased region" description="Low complexity" evidence="26">
    <location>
        <begin position="1504"/>
        <end position="1574"/>
    </location>
</feature>
<evidence type="ECO:0000256" key="2">
    <source>
        <dbReference type="ARBA" id="ARBA00004123"/>
    </source>
</evidence>
<keyword evidence="15" id="KW-0904">Protein phosphatase</keyword>
<dbReference type="Proteomes" id="UP000007110">
    <property type="component" value="Unassembled WGS sequence"/>
</dbReference>
<evidence type="ECO:0000256" key="15">
    <source>
        <dbReference type="ARBA" id="ARBA00022912"/>
    </source>
</evidence>
<evidence type="ECO:0000256" key="11">
    <source>
        <dbReference type="ARBA" id="ARBA00022753"/>
    </source>
</evidence>
<evidence type="ECO:0000256" key="13">
    <source>
        <dbReference type="ARBA" id="ARBA00022801"/>
    </source>
</evidence>
<comment type="subcellular location">
    <subcellularLocation>
        <location evidence="1">Cytoplasm</location>
        <location evidence="1">Cytoskeleton</location>
        <location evidence="1">Cilium basal body</location>
    </subcellularLocation>
    <subcellularLocation>
        <location evidence="4">Cytoplasmic vesicle</location>
    </subcellularLocation>
    <subcellularLocation>
        <location evidence="3">Endosome</location>
    </subcellularLocation>
    <subcellularLocation>
        <location evidence="2">Nucleus</location>
    </subcellularLocation>
</comment>
<dbReference type="KEGG" id="spu:592049"/>
<feature type="compositionally biased region" description="Low complexity" evidence="26">
    <location>
        <begin position="1376"/>
        <end position="1400"/>
    </location>
</feature>
<keyword evidence="31" id="KW-1185">Reference proteome</keyword>
<feature type="compositionally biased region" description="Polar residues" evidence="26">
    <location>
        <begin position="1660"/>
        <end position="1676"/>
    </location>
</feature>
<feature type="domain" description="Tyrosine-protein phosphatase" evidence="27">
    <location>
        <begin position="1870"/>
        <end position="2133"/>
    </location>
</feature>
<feature type="domain" description="BRO1" evidence="29">
    <location>
        <begin position="8"/>
        <end position="391"/>
    </location>
</feature>
<keyword evidence="9" id="KW-0597">Phosphoprotein</keyword>
<keyword evidence="16" id="KW-0653">Protein transport</keyword>
<dbReference type="InterPro" id="IPR004328">
    <property type="entry name" value="BRO1_dom"/>
</dbReference>
<evidence type="ECO:0000256" key="19">
    <source>
        <dbReference type="ARBA" id="ARBA00023212"/>
    </source>
</evidence>
<feature type="region of interest" description="Disordered" evidence="26">
    <location>
        <begin position="1749"/>
        <end position="1772"/>
    </location>
</feature>
<sequence>MEAIPRMLMLSVELKESAERVEFGHEIKQHISQHYMEDAAKYNEQIRQLDQFRTNACNVTRDFNGISTLKKYYGQLHLLSSRFPADLFTFSWIDTFDEEPYTHTDILFEQSCILFNLGTLHSILGAIESRASEEEMKVACTHFQCAAGAFTYLKDNFQCDMSPDISFELMNMYINTMLGQAQECLLEKSMQDNRKSSLVARISMQVVEYYRQALKGLEDSNISSLMGSRRNKWWKKTLQIKAHHFTSIAYMFMSNQAEEQQKFGERLAYLTYAQTKHNEAVKMSKGQPESITEALNFAKDVVIGKFQSAKKDNEFVYHDSVPSFESLPEIKGASLVKALTFQPYDEAVAGHDIFRKLVPMEAHEASSLYSEEKAKLLRRVVDNIEDKNKKLDQYLAAVQLEQLKLPGSDPEVLPQVLLEVCAALSVKTEPIKTLVSSMKELSGVVMDVDSSLKEIEQLIEQDGKQETESQLEFGTKSAKSLEEMKKDLTKCKELHATASQSNTELHKAMQTHMENIKLLASPVETLQATLPSAKGARNEDDDEAERKMQKLVTKVDEMKTQRQTLEQQLRDHIRDDDVTGGIVTRTKGSMQEFFQNELKKHETLITYLEQNLSAQDNILKAMTEANASYAERRKMVTNIGSKREEKIGELISSYTVYDDLIEKSNKGIGFYKKLEGTVTKLLNKTKGVAKANHEERQEKTRKKYPPQRPAAPKPVSSVAGYPVLGVAGQGLQIGPTGLVIAGPLGPPEPVPVSSAPKGPKLSDYWKPKAGRTAQPPAAQPPPTQPHVFPGMPVSAAPAVSMQGPSQGPYSQARMPGGGMHQAPVALPGAQPLPGSGAVLPPVAPQVSMAQPRAPGQYVSQGGQGTRPVAAVPPSNAGQPIPAGHHQQGFPPSSRAMPQEVQMPPQNISQGPHASPVHQSRVPQHPATSMTRQDSFSSNSSQSPVHVPQQVPGGAQVQPGQAVQASQMPLSGQPGAVHANPPIPGQNYNQHQVGPNQVGMPAGVQQSPHPAQSMAHHPAAFPSHQIASSGQQIPSSIPSHSQQQPIAPQSLNNQPPVQPPAYGSEQHAIAKAASMGMSTASMQPGVPPQGTPPSSYSSAHLPSATNTTPSHMPGNSVPNQLPNQQQYIAPGNIPLAHGGQPIQNTAVQPGASVVNNTQIGNIQMPSQVGMPQHQPNLPHGQQGGNLQQQQQPPNSGVRTVVPNIQAVQPSAGTGSFPQQQGNSQMIRPQQQQYPEQQSYQSLKSQPQPQQTSMQQTYPQIGNKVQPSQQYQTPPAAPHQQPQHLQQQQQHPQQGFVSQQPQVQPGHQVPTPHQQNVPAQQQQPNIQPGNQVPTSHQQNVPAQQQQPNIQPGNQVPSSQQNLQMQQPQAYHQGYNKSPQQQINLPLQQPQGYQQTPGGTPYQSSPSKQCVPSGQPQGGMPPIAGNSTGQQVPSSIPQQVTVRPGSYQQIPQQSHQQPQQNLQQPGVQQQQINHQQYPAQGQQYPAQQQQHPPQQQQRPTQHHQHPAHQQQPAHQQHPPKQQQQPVPQQKHPQPQQFSAQQQQQHLSQQQQQHLPQQQQQHPPQQQQQHPPQQQQHPPHQPQYPPQQQQHPPQQPQYPPQQQQQQQQQTFPQQQPMPQYQQSQQHMQQPPPPAPNSNIVSQSNIRPQFQQNPPQMQQPLRPISSVQQITQKQSFEQQRLPQPVLQPMKASAKPATDLLSTSPDRQNQPLNDVLAPHSVAAKAEVQPEATQPAADPNSNVSVLASIEVQPNSIPQSQQLPSQISNSSHATVPSTSSTTDMLAALKLQPALSSPPIIAATRPSTTSNLQQPPQRTPSKPQESSAATQSTTLATLPGDKNSYVDKESLEKFVEEVERLDMYVEGLNRKMLSGPTVIERLWKELTNYQDRETRQFSIAIARCYSVKNRHPDIMPYDHNRVCLRGTRDDYINASFIKDVVPTSPCFIATQAPLQPSLNDFWLMVYEQQASIIVMLLSKPATGKGSTNFVSYWPEDKGAAQKFGDISVSLQSKRTTDYHVERIIHLTHLPTRQMRTITHLQFTAWPEFGVPSSPGVLLQFIDEVQSYHSQQRKTQIPIVVHCSAGIDRTGVFCLVYTAAREINEGHGIADIPQVVKKLRLQRRWMISEKEQLKFSYDAILCYARHALAKRGVATKSVAAASPLDAKLAPSRLNSFDVIMGTDNVDTLISRISKFSVKPNQPPATDTVKEEVVPSECAEVENVAPSQSNDGDSVFQQETVGDKVNGDMVFQGITGDSLQDPASNSTQGLLSDTGSSTPSGISSFTSSPAHSNQKPQSLDQLQVNNLEVFSQTLQNFVAPDVVESSTKQDKADNTSEGSGSMEGPSSSLPSLLADLTPQNFSMKEKGQTKQKVSKADFLDGKGGLKDSVDKVDPDDPFSGLDPMWTLKNKSSEPIQQ</sequence>
<dbReference type="InParanoid" id="A0A7M7N0R2"/>
<dbReference type="Pfam" id="PF00102">
    <property type="entry name" value="Y_phosphatase"/>
    <property type="match status" value="1"/>
</dbReference>
<keyword evidence="12" id="KW-0970">Cilium biogenesis/degradation</keyword>
<evidence type="ECO:0000313" key="31">
    <source>
        <dbReference type="Proteomes" id="UP000007110"/>
    </source>
</evidence>
<dbReference type="CDD" id="cd14539">
    <property type="entry name" value="PTP-N23"/>
    <property type="match status" value="1"/>
</dbReference>
<dbReference type="Gene3D" id="1.20.120.560">
    <property type="entry name" value="alix/aip1 in complex with the ypdl late domain"/>
    <property type="match status" value="1"/>
</dbReference>
<feature type="compositionally biased region" description="Polar residues" evidence="26">
    <location>
        <begin position="985"/>
        <end position="994"/>
    </location>
</feature>
<feature type="compositionally biased region" description="Low complexity" evidence="26">
    <location>
        <begin position="1175"/>
        <end position="1193"/>
    </location>
</feature>
<feature type="compositionally biased region" description="Low complexity" evidence="26">
    <location>
        <begin position="2325"/>
        <end position="2342"/>
    </location>
</feature>
<feature type="region of interest" description="Disordered" evidence="26">
    <location>
        <begin position="2237"/>
        <end position="2287"/>
    </location>
</feature>
<feature type="compositionally biased region" description="Low complexity" evidence="26">
    <location>
        <begin position="1643"/>
        <end position="1658"/>
    </location>
</feature>
<feature type="region of interest" description="Disordered" evidence="26">
    <location>
        <begin position="1791"/>
        <end position="1833"/>
    </location>
</feature>
<organism evidence="30 31">
    <name type="scientific">Strongylocentrotus purpuratus</name>
    <name type="common">Purple sea urchin</name>
    <dbReference type="NCBI Taxonomy" id="7668"/>
    <lineage>
        <taxon>Eukaryota</taxon>
        <taxon>Metazoa</taxon>
        <taxon>Echinodermata</taxon>
        <taxon>Eleutherozoa</taxon>
        <taxon>Echinozoa</taxon>
        <taxon>Echinoidea</taxon>
        <taxon>Euechinoidea</taxon>
        <taxon>Echinacea</taxon>
        <taxon>Camarodonta</taxon>
        <taxon>Echinidea</taxon>
        <taxon>Strongylocentrotidae</taxon>
        <taxon>Strongylocentrotus</taxon>
    </lineage>
</organism>
<feature type="compositionally biased region" description="Low complexity" evidence="26">
    <location>
        <begin position="939"/>
        <end position="966"/>
    </location>
</feature>
<keyword evidence="14" id="KW-0802">TPR repeat</keyword>
<dbReference type="OMA" id="VPMKVHE"/>
<dbReference type="InterPro" id="IPR038499">
    <property type="entry name" value="BRO1_sf"/>
</dbReference>
<keyword evidence="6" id="KW-0813">Transport</keyword>
<dbReference type="Gene3D" id="1.25.40.280">
    <property type="entry name" value="alix/aip1 like domains"/>
    <property type="match status" value="1"/>
</dbReference>
<reference evidence="30" key="2">
    <citation type="submission" date="2021-01" db="UniProtKB">
        <authorList>
            <consortium name="EnsemblMetazoa"/>
        </authorList>
    </citation>
    <scope>IDENTIFICATION</scope>
</reference>
<feature type="compositionally biased region" description="Low complexity" evidence="26">
    <location>
        <begin position="2261"/>
        <end position="2278"/>
    </location>
</feature>
<keyword evidence="18" id="KW-0969">Cilium</keyword>
<evidence type="ECO:0000256" key="20">
    <source>
        <dbReference type="ARBA" id="ARBA00023242"/>
    </source>
</evidence>
<evidence type="ECO:0000259" key="27">
    <source>
        <dbReference type="PROSITE" id="PS50055"/>
    </source>
</evidence>
<dbReference type="FunCoup" id="A0A7M7N0R2">
    <property type="interactions" value="1145"/>
</dbReference>
<evidence type="ECO:0000256" key="3">
    <source>
        <dbReference type="ARBA" id="ARBA00004177"/>
    </source>
</evidence>
<dbReference type="SUPFAM" id="SSF52799">
    <property type="entry name" value="(Phosphotyrosine protein) phosphatases II"/>
    <property type="match status" value="1"/>
</dbReference>
<evidence type="ECO:0000256" key="17">
    <source>
        <dbReference type="ARBA" id="ARBA00023054"/>
    </source>
</evidence>
<feature type="compositionally biased region" description="Low complexity" evidence="26">
    <location>
        <begin position="1024"/>
        <end position="1049"/>
    </location>
</feature>
<feature type="domain" description="Tyrosine specific protein phosphatases" evidence="28">
    <location>
        <begin position="2049"/>
        <end position="2124"/>
    </location>
</feature>
<feature type="compositionally biased region" description="Polar residues" evidence="26">
    <location>
        <begin position="1632"/>
        <end position="1642"/>
    </location>
</feature>
<dbReference type="GO" id="GO:0030030">
    <property type="term" value="P:cell projection organization"/>
    <property type="evidence" value="ECO:0007669"/>
    <property type="project" value="UniProtKB-KW"/>
</dbReference>
<evidence type="ECO:0000256" key="5">
    <source>
        <dbReference type="ARBA" id="ARBA00013064"/>
    </source>
</evidence>
<keyword evidence="19" id="KW-0206">Cytoskeleton</keyword>
<dbReference type="Gene3D" id="3.90.190.10">
    <property type="entry name" value="Protein tyrosine phosphatase superfamily"/>
    <property type="match status" value="1"/>
</dbReference>
<evidence type="ECO:0000256" key="10">
    <source>
        <dbReference type="ARBA" id="ARBA00022737"/>
    </source>
</evidence>
<dbReference type="GO" id="GO:0045022">
    <property type="term" value="P:early endosome to late endosome transport"/>
    <property type="evidence" value="ECO:0000318"/>
    <property type="project" value="GO_Central"/>
</dbReference>
<evidence type="ECO:0000313" key="30">
    <source>
        <dbReference type="EnsemblMetazoa" id="XP_030829593"/>
    </source>
</evidence>
<dbReference type="PRINTS" id="PR00700">
    <property type="entry name" value="PRTYPHPHTASE"/>
</dbReference>
<feature type="compositionally biased region" description="Polar residues" evidence="26">
    <location>
        <begin position="1422"/>
        <end position="1438"/>
    </location>
</feature>
<evidence type="ECO:0000256" key="18">
    <source>
        <dbReference type="ARBA" id="ARBA00023069"/>
    </source>
</evidence>
<evidence type="ECO:0000256" key="7">
    <source>
        <dbReference type="ARBA" id="ARBA00022481"/>
    </source>
</evidence>
<dbReference type="PANTHER" id="PTHR23030:SF30">
    <property type="entry name" value="TYROSINE-PROTEIN PHOSPHATASE NON-RECEPTOR TYPE 23"/>
    <property type="match status" value="1"/>
</dbReference>
<feature type="compositionally biased region" description="Low complexity" evidence="26">
    <location>
        <begin position="1227"/>
        <end position="1258"/>
    </location>
</feature>
<dbReference type="EnsemblMetazoa" id="XM_030973733">
    <property type="protein sequence ID" value="XP_030829593"/>
    <property type="gene ID" value="LOC592049"/>
</dbReference>
<evidence type="ECO:0000256" key="12">
    <source>
        <dbReference type="ARBA" id="ARBA00022794"/>
    </source>
</evidence>
<dbReference type="FunFam" id="3.90.190.10:FF:000061">
    <property type="entry name" value="tyrosine-protein phosphatase non-receptor type 23 isoform X1"/>
    <property type="match status" value="1"/>
</dbReference>
<evidence type="ECO:0000256" key="9">
    <source>
        <dbReference type="ARBA" id="ARBA00022553"/>
    </source>
</evidence>
<feature type="compositionally biased region" description="Polar residues" evidence="26">
    <location>
        <begin position="903"/>
        <end position="938"/>
    </location>
</feature>
<dbReference type="Gene3D" id="1.20.140.50">
    <property type="entry name" value="alix/aip1 like domains"/>
    <property type="match status" value="1"/>
</dbReference>
<evidence type="ECO:0000256" key="1">
    <source>
        <dbReference type="ARBA" id="ARBA00004120"/>
    </source>
</evidence>
<dbReference type="SMART" id="SM00404">
    <property type="entry name" value="PTPc_motif"/>
    <property type="match status" value="1"/>
</dbReference>